<reference evidence="2 3" key="1">
    <citation type="submission" date="2021-08" db="EMBL/GenBank/DDBJ databases">
        <title>Draft Genome Sequence of Phanerochaete sordida strain YK-624.</title>
        <authorList>
            <person name="Mori T."/>
            <person name="Dohra H."/>
            <person name="Suzuki T."/>
            <person name="Kawagishi H."/>
            <person name="Hirai H."/>
        </authorList>
    </citation>
    <scope>NUCLEOTIDE SEQUENCE [LARGE SCALE GENOMIC DNA]</scope>
    <source>
        <strain evidence="2 3">YK-624</strain>
    </source>
</reference>
<accession>A0A9P3LC13</accession>
<dbReference type="AlphaFoldDB" id="A0A9P3LC13"/>
<organism evidence="2 3">
    <name type="scientific">Phanerochaete sordida</name>
    <dbReference type="NCBI Taxonomy" id="48140"/>
    <lineage>
        <taxon>Eukaryota</taxon>
        <taxon>Fungi</taxon>
        <taxon>Dikarya</taxon>
        <taxon>Basidiomycota</taxon>
        <taxon>Agaricomycotina</taxon>
        <taxon>Agaricomycetes</taxon>
        <taxon>Polyporales</taxon>
        <taxon>Phanerochaetaceae</taxon>
        <taxon>Phanerochaete</taxon>
    </lineage>
</organism>
<dbReference type="EMBL" id="BPQB01000010">
    <property type="protein sequence ID" value="GJE88678.1"/>
    <property type="molecule type" value="Genomic_DNA"/>
</dbReference>
<dbReference type="Proteomes" id="UP000703269">
    <property type="component" value="Unassembled WGS sequence"/>
</dbReference>
<protein>
    <submittedName>
        <fullName evidence="2">Uncharacterized protein</fullName>
    </submittedName>
</protein>
<name>A0A9P3LC13_9APHY</name>
<gene>
    <name evidence="2" type="ORF">PsYK624_047610</name>
</gene>
<comment type="caution">
    <text evidence="2">The sequence shown here is derived from an EMBL/GenBank/DDBJ whole genome shotgun (WGS) entry which is preliminary data.</text>
</comment>
<proteinExistence type="predicted"/>
<sequence>MQARVADRLQVPSPFGLQPPPRASRLTRRTASASRHRCIYAIDPNAYQSSASSRTTIKHTEASSC</sequence>
<evidence type="ECO:0000313" key="2">
    <source>
        <dbReference type="EMBL" id="GJE88678.1"/>
    </source>
</evidence>
<keyword evidence="3" id="KW-1185">Reference proteome</keyword>
<feature type="region of interest" description="Disordered" evidence="1">
    <location>
        <begin position="1"/>
        <end position="34"/>
    </location>
</feature>
<evidence type="ECO:0000313" key="3">
    <source>
        <dbReference type="Proteomes" id="UP000703269"/>
    </source>
</evidence>
<evidence type="ECO:0000256" key="1">
    <source>
        <dbReference type="SAM" id="MobiDB-lite"/>
    </source>
</evidence>